<dbReference type="Pfam" id="PF12833">
    <property type="entry name" value="HTH_18"/>
    <property type="match status" value="1"/>
</dbReference>
<sequence>MDPLSDVIALLRPSTAIAKPITGRGRWGVRYAAHNAPGFTIILKGECWIAFDSQEPTKLQKGDFVLLPSSPPFTLSSHRGIECEPRDPLDTPVRHGEQDGEADFESLGGTFRVEQVNAPLLLSLLPHVNHIPASEGRTGKLSGVIELIMNECEGDEPGKEMILQRMLEVLLIEALRWRGMAPDDVRAGLLKGMQDPSLARVLRAMHADVRAGWTVAGLAKIAGLSRSAFAARFSEVLDCGPIEYLARWRMALAKDALIRGAKTLDRIADEIGYESASAFSTAFRKRLGCSPGRFARSGAVAEAP</sequence>
<dbReference type="PANTHER" id="PTHR46796">
    <property type="entry name" value="HTH-TYPE TRANSCRIPTIONAL ACTIVATOR RHAS-RELATED"/>
    <property type="match status" value="1"/>
</dbReference>
<dbReference type="AlphaFoldDB" id="A0A8J3DRZ1"/>
<dbReference type="GO" id="GO:0043565">
    <property type="term" value="F:sequence-specific DNA binding"/>
    <property type="evidence" value="ECO:0007669"/>
    <property type="project" value="InterPro"/>
</dbReference>
<gene>
    <name evidence="6" type="ORF">GCM10010136_17830</name>
</gene>
<evidence type="ECO:0000313" key="6">
    <source>
        <dbReference type="EMBL" id="GHC70990.1"/>
    </source>
</evidence>
<feature type="domain" description="HTH araC/xylS-type" evidence="5">
    <location>
        <begin position="199"/>
        <end position="297"/>
    </location>
</feature>
<dbReference type="InterPro" id="IPR018062">
    <property type="entry name" value="HTH_AraC-typ_CS"/>
</dbReference>
<dbReference type="Pfam" id="PF12852">
    <property type="entry name" value="Cupin_6"/>
    <property type="match status" value="1"/>
</dbReference>
<dbReference type="Proteomes" id="UP000641137">
    <property type="component" value="Unassembled WGS sequence"/>
</dbReference>
<dbReference type="GO" id="GO:0003700">
    <property type="term" value="F:DNA-binding transcription factor activity"/>
    <property type="evidence" value="ECO:0007669"/>
    <property type="project" value="InterPro"/>
</dbReference>
<proteinExistence type="predicted"/>
<keyword evidence="7" id="KW-1185">Reference proteome</keyword>
<dbReference type="InterPro" id="IPR011051">
    <property type="entry name" value="RmlC_Cupin_sf"/>
</dbReference>
<evidence type="ECO:0000256" key="3">
    <source>
        <dbReference type="ARBA" id="ARBA00023163"/>
    </source>
</evidence>
<reference evidence="6" key="1">
    <citation type="journal article" date="2014" name="Int. J. Syst. Evol. Microbiol.">
        <title>Complete genome sequence of Corynebacterium casei LMG S-19264T (=DSM 44701T), isolated from a smear-ripened cheese.</title>
        <authorList>
            <consortium name="US DOE Joint Genome Institute (JGI-PGF)"/>
            <person name="Walter F."/>
            <person name="Albersmeier A."/>
            <person name="Kalinowski J."/>
            <person name="Ruckert C."/>
        </authorList>
    </citation>
    <scope>NUCLEOTIDE SEQUENCE</scope>
    <source>
        <strain evidence="6">KCTC 42097</strain>
    </source>
</reference>
<dbReference type="InterPro" id="IPR032783">
    <property type="entry name" value="AraC_lig"/>
</dbReference>
<evidence type="ECO:0000256" key="1">
    <source>
        <dbReference type="ARBA" id="ARBA00023015"/>
    </source>
</evidence>
<dbReference type="PANTHER" id="PTHR46796:SF7">
    <property type="entry name" value="ARAC FAMILY TRANSCRIPTIONAL REGULATOR"/>
    <property type="match status" value="1"/>
</dbReference>
<reference evidence="6" key="2">
    <citation type="submission" date="2020-09" db="EMBL/GenBank/DDBJ databases">
        <authorList>
            <person name="Sun Q."/>
            <person name="Kim S."/>
        </authorList>
    </citation>
    <scope>NUCLEOTIDE SEQUENCE</scope>
    <source>
        <strain evidence="6">KCTC 42097</strain>
    </source>
</reference>
<dbReference type="InterPro" id="IPR018060">
    <property type="entry name" value="HTH_AraC"/>
</dbReference>
<dbReference type="RefSeq" id="WP_189489639.1">
    <property type="nucleotide sequence ID" value="NZ_BMZO01000005.1"/>
</dbReference>
<accession>A0A8J3DRZ1</accession>
<feature type="region of interest" description="Disordered" evidence="4">
    <location>
        <begin position="77"/>
        <end position="101"/>
    </location>
</feature>
<keyword evidence="3" id="KW-0804">Transcription</keyword>
<dbReference type="SUPFAM" id="SSF51182">
    <property type="entry name" value="RmlC-like cupins"/>
    <property type="match status" value="1"/>
</dbReference>
<organism evidence="6 7">
    <name type="scientific">Limoniibacter endophyticus</name>
    <dbReference type="NCBI Taxonomy" id="1565040"/>
    <lineage>
        <taxon>Bacteria</taxon>
        <taxon>Pseudomonadati</taxon>
        <taxon>Pseudomonadota</taxon>
        <taxon>Alphaproteobacteria</taxon>
        <taxon>Hyphomicrobiales</taxon>
        <taxon>Bartonellaceae</taxon>
        <taxon>Limoniibacter</taxon>
    </lineage>
</organism>
<evidence type="ECO:0000256" key="2">
    <source>
        <dbReference type="ARBA" id="ARBA00023125"/>
    </source>
</evidence>
<dbReference type="InterPro" id="IPR009057">
    <property type="entry name" value="Homeodomain-like_sf"/>
</dbReference>
<dbReference type="InterPro" id="IPR050204">
    <property type="entry name" value="AraC_XylS_family_regulators"/>
</dbReference>
<protein>
    <submittedName>
        <fullName evidence="6">AraC family transcriptional regulator</fullName>
    </submittedName>
</protein>
<name>A0A8J3DRZ1_9HYPH</name>
<dbReference type="SUPFAM" id="SSF46689">
    <property type="entry name" value="Homeodomain-like"/>
    <property type="match status" value="2"/>
</dbReference>
<dbReference type="EMBL" id="BMZO01000005">
    <property type="protein sequence ID" value="GHC70990.1"/>
    <property type="molecule type" value="Genomic_DNA"/>
</dbReference>
<keyword evidence="2" id="KW-0238">DNA-binding</keyword>
<feature type="compositionally biased region" description="Basic and acidic residues" evidence="4">
    <location>
        <begin position="79"/>
        <end position="98"/>
    </location>
</feature>
<evidence type="ECO:0000313" key="7">
    <source>
        <dbReference type="Proteomes" id="UP000641137"/>
    </source>
</evidence>
<evidence type="ECO:0000256" key="4">
    <source>
        <dbReference type="SAM" id="MobiDB-lite"/>
    </source>
</evidence>
<dbReference type="SMART" id="SM00342">
    <property type="entry name" value="HTH_ARAC"/>
    <property type="match status" value="1"/>
</dbReference>
<dbReference type="PROSITE" id="PS00041">
    <property type="entry name" value="HTH_ARAC_FAMILY_1"/>
    <property type="match status" value="1"/>
</dbReference>
<dbReference type="Gene3D" id="1.10.10.60">
    <property type="entry name" value="Homeodomain-like"/>
    <property type="match status" value="2"/>
</dbReference>
<keyword evidence="1" id="KW-0805">Transcription regulation</keyword>
<comment type="caution">
    <text evidence="6">The sequence shown here is derived from an EMBL/GenBank/DDBJ whole genome shotgun (WGS) entry which is preliminary data.</text>
</comment>
<dbReference type="PROSITE" id="PS01124">
    <property type="entry name" value="HTH_ARAC_FAMILY_2"/>
    <property type="match status" value="1"/>
</dbReference>
<evidence type="ECO:0000259" key="5">
    <source>
        <dbReference type="PROSITE" id="PS01124"/>
    </source>
</evidence>